<feature type="domain" description="TniQ" evidence="1">
    <location>
        <begin position="5"/>
        <end position="157"/>
    </location>
</feature>
<dbReference type="EMBL" id="LELK01000006">
    <property type="protein sequence ID" value="KMM36354.1"/>
    <property type="molecule type" value="Genomic_DNA"/>
</dbReference>
<dbReference type="Pfam" id="PF15978">
    <property type="entry name" value="TnsD"/>
    <property type="match status" value="1"/>
</dbReference>
<reference evidence="3" key="1">
    <citation type="submission" date="2015-06" db="EMBL/GenBank/DDBJ databases">
        <authorList>
            <person name="Liu B."/>
            <person name="Wang J."/>
            <person name="Zhu Y."/>
            <person name="Liu G."/>
            <person name="Chen Q."/>
            <person name="Zheng C."/>
            <person name="Che J."/>
            <person name="Ge C."/>
            <person name="Shi H."/>
            <person name="Pan Z."/>
            <person name="Liu X."/>
        </authorList>
    </citation>
    <scope>NUCLEOTIDE SEQUENCE [LARGE SCALE GENOMIC DNA]</scope>
    <source>
        <strain evidence="3">DSM 16346</strain>
    </source>
</reference>
<protein>
    <submittedName>
        <fullName evidence="3">Uncharacterized protein</fullName>
    </submittedName>
</protein>
<dbReference type="AlphaFoldDB" id="A0A0J6CW90"/>
<sequence>MLVHFPTPYPDELLYSLFARYHKNAGTLSPKQTIKELFGTITNRAVVDLQGNIGTLTQRLKTSKISSQEVIENHTLYPIYRPFIPPDRSNDIIKSMIQNNGGSIHTRTGISASNIKPFNYLRYCPSCCEDDFDKYGETYWHRIHQVPGVLVCPIHSVPIRNSSALIKHANQHEFIIANKITCSNNAERILPLELIKPLFELAKILQWILNNNLRPRSLNFYRTHYIERLKERGLATYSNRIRKKEWYSSFQGRFNAEFLEMIQSEVNIKEDCDWLTMIMQKHRRSFHPVRHALIMLYFSEPAECFFDRPIKHLPFGEGPWRCLNKICTEYNQNVIKNESITYCNETKRPVGTFCCNYCGFIYSRRGPDRQSSDSFKIGRVKEFGFLFDQKLRELTGEGNSLRYIASKLAVDPMTVKRRALMLDLNFSWEGEKKEEALKKECYSFSSVEEQDNLSSYKNKHRTVWTELQLEFADYSKTQLRSLRPDTFIWLYRNDENWLKDNSPKKVRKAPSNKRVDWELRDKEILHQAQYLIKNWDKSNQKPTRRTITSIARLLNKTTMLSTYEDKLPLTMSYLHKEVETLEDFQIKRVQWVIKELKKNNEEVREWKVYRKAGLRKSVAKRVQNAISEAVYIYELDEKEHL</sequence>
<feature type="domain" description="Transposon Tn7 transposition protein TnsD C-terminal" evidence="2">
    <location>
        <begin position="201"/>
        <end position="574"/>
    </location>
</feature>
<keyword evidence="4" id="KW-1185">Reference proteome</keyword>
<evidence type="ECO:0000259" key="2">
    <source>
        <dbReference type="Pfam" id="PF15978"/>
    </source>
</evidence>
<dbReference type="PATRIC" id="fig|157733.3.peg.2089"/>
<organism evidence="3 4">
    <name type="scientific">Guptibacillus hwajinpoensis</name>
    <dbReference type="NCBI Taxonomy" id="208199"/>
    <lineage>
        <taxon>Bacteria</taxon>
        <taxon>Bacillati</taxon>
        <taxon>Bacillota</taxon>
        <taxon>Bacilli</taxon>
        <taxon>Bacillales</taxon>
        <taxon>Guptibacillaceae</taxon>
        <taxon>Guptibacillus</taxon>
    </lineage>
</organism>
<dbReference type="RefSeq" id="WP_048313036.1">
    <property type="nucleotide sequence ID" value="NZ_CP119526.1"/>
</dbReference>
<dbReference type="Proteomes" id="UP000035996">
    <property type="component" value="Unassembled WGS sequence"/>
</dbReference>
<comment type="caution">
    <text evidence="3">The sequence shown here is derived from an EMBL/GenBank/DDBJ whole genome shotgun (WGS) entry which is preliminary data.</text>
</comment>
<evidence type="ECO:0000313" key="4">
    <source>
        <dbReference type="Proteomes" id="UP000035996"/>
    </source>
</evidence>
<dbReference type="InterPro" id="IPR009492">
    <property type="entry name" value="TniQ"/>
</dbReference>
<dbReference type="OrthoDB" id="470139at2"/>
<gene>
    <name evidence="3" type="ORF">AB986_18110</name>
</gene>
<evidence type="ECO:0000313" key="3">
    <source>
        <dbReference type="EMBL" id="KMM36354.1"/>
    </source>
</evidence>
<name>A0A0J6CW90_9BACL</name>
<proteinExistence type="predicted"/>
<evidence type="ECO:0000259" key="1">
    <source>
        <dbReference type="Pfam" id="PF06527"/>
    </source>
</evidence>
<dbReference type="STRING" id="157733.AB986_18110"/>
<accession>A0A0J6CW90</accession>
<dbReference type="Pfam" id="PF06527">
    <property type="entry name" value="TniQ"/>
    <property type="match status" value="1"/>
</dbReference>
<dbReference type="InterPro" id="IPR032750">
    <property type="entry name" value="TnsD_C"/>
</dbReference>